<dbReference type="Gene3D" id="3.60.21.10">
    <property type="match status" value="1"/>
</dbReference>
<protein>
    <submittedName>
        <fullName evidence="3">Calcineurin-like phosphoesterase</fullName>
    </submittedName>
</protein>
<feature type="signal peptide" evidence="1">
    <location>
        <begin position="1"/>
        <end position="22"/>
    </location>
</feature>
<dbReference type="GO" id="GO:0016787">
    <property type="term" value="F:hydrolase activity"/>
    <property type="evidence" value="ECO:0007669"/>
    <property type="project" value="InterPro"/>
</dbReference>
<sequence length="674" mass="77239">MRKKIISVVCFLLAVFVSHGIAADSAPFFFLQLSDPQFGFMDNNKSISAETEAMNKAVTAINQLKPPFVVITGDFVNNSKSKEQIAAYKSMIAQIDSSVKVYMIPGNHDIGKVSRASIDNYKKNYGETHFSFRYGDCAFIGIDSNIIKEEDKEREEVQFKWLEQELQKTKDARFKFVFTHCSVSLKRMDEPVNYSNFSLPMREKYVRLFQKYGVNAIFAGHLHNNAYGKVGNMEMITIGPVGKVLGTGYQGMNLVKVYPDRFISEFIALNQLPKEVVMSDPATKTTESMSRVRFKSIRNLVMAGYQGWFNTPEDGAGLGWKHFEKEKEFKPGKCTIDLWPDVSEYEKTYETAFKLPDETPAKVFSSYDASTTDLHFKWMKQYGIDGVFMQRFVVSIRNQKGKDNYNKILNNAVLSAEKYDRAICLMYDLSGMEAGEEDILIRDWKELCEKYKLVSRNNNHYVYHHGKPLVAVWGIGFNDRRKYGYEQVKKIIDFLKSEGCSILVGVPTHWRTLTIDAVSDTRLLELVKQADIVHPWLVGRFDNHTYEPYRKSIEEDIKWCKANGKDYMPVLFPGFSWHNMKKDAPQNMIPRLGGRFFWQQVKGAVDAGAESLYLAMFDEIDEGTAFFKCTNTPPVGESSFITYEGEAPDHYLWLAGEAAKYLRGELRSSRMPVR</sequence>
<dbReference type="Proteomes" id="UP000183670">
    <property type="component" value="Unassembled WGS sequence"/>
</dbReference>
<organism evidence="3 4">
    <name type="scientific">Bacteroides ovatus</name>
    <dbReference type="NCBI Taxonomy" id="28116"/>
    <lineage>
        <taxon>Bacteria</taxon>
        <taxon>Pseudomonadati</taxon>
        <taxon>Bacteroidota</taxon>
        <taxon>Bacteroidia</taxon>
        <taxon>Bacteroidales</taxon>
        <taxon>Bacteroidaceae</taxon>
        <taxon>Bacteroides</taxon>
    </lineage>
</organism>
<evidence type="ECO:0000313" key="3">
    <source>
        <dbReference type="EMBL" id="SDB77945.1"/>
    </source>
</evidence>
<dbReference type="Pfam" id="PF00149">
    <property type="entry name" value="Metallophos"/>
    <property type="match status" value="1"/>
</dbReference>
<dbReference type="AlphaFoldDB" id="A0A1G6G858"/>
<dbReference type="CDD" id="cd11576">
    <property type="entry name" value="GH99_GH71_like_2"/>
    <property type="match status" value="1"/>
</dbReference>
<accession>A0A1G6G858</accession>
<dbReference type="SUPFAM" id="SSF56300">
    <property type="entry name" value="Metallo-dependent phosphatases"/>
    <property type="match status" value="1"/>
</dbReference>
<keyword evidence="1" id="KW-0732">Signal</keyword>
<proteinExistence type="predicted"/>
<dbReference type="InterPro" id="IPR051918">
    <property type="entry name" value="STPP_CPPED1"/>
</dbReference>
<gene>
    <name evidence="3" type="ORF">SAMN05192581_10313</name>
</gene>
<dbReference type="EMBL" id="FMYE01000031">
    <property type="protein sequence ID" value="SDB77945.1"/>
    <property type="molecule type" value="Genomic_DNA"/>
</dbReference>
<feature type="chain" id="PRO_5010252407" evidence="1">
    <location>
        <begin position="23"/>
        <end position="674"/>
    </location>
</feature>
<name>A0A1G6G858_BACOV</name>
<reference evidence="3 4" key="1">
    <citation type="submission" date="2016-10" db="EMBL/GenBank/DDBJ databases">
        <authorList>
            <person name="de Groot N.N."/>
        </authorList>
    </citation>
    <scope>NUCLEOTIDE SEQUENCE [LARGE SCALE GENOMIC DNA]</scope>
    <source>
        <strain evidence="3 4">NLAE-zl-C500</strain>
    </source>
</reference>
<dbReference type="Gene3D" id="3.20.20.80">
    <property type="entry name" value="Glycosidases"/>
    <property type="match status" value="1"/>
</dbReference>
<dbReference type="RefSeq" id="WP_074558876.1">
    <property type="nucleotide sequence ID" value="NZ_FMYE01000031.1"/>
</dbReference>
<evidence type="ECO:0000259" key="2">
    <source>
        <dbReference type="Pfam" id="PF00149"/>
    </source>
</evidence>
<evidence type="ECO:0000256" key="1">
    <source>
        <dbReference type="SAM" id="SignalP"/>
    </source>
</evidence>
<feature type="domain" description="Calcineurin-like phosphoesterase" evidence="2">
    <location>
        <begin position="31"/>
        <end position="224"/>
    </location>
</feature>
<dbReference type="PANTHER" id="PTHR43143:SF1">
    <property type="entry name" value="SERINE_THREONINE-PROTEIN PHOSPHATASE CPPED1"/>
    <property type="match status" value="1"/>
</dbReference>
<dbReference type="InterPro" id="IPR029052">
    <property type="entry name" value="Metallo-depent_PP-like"/>
</dbReference>
<dbReference type="PANTHER" id="PTHR43143">
    <property type="entry name" value="METALLOPHOSPHOESTERASE, CALCINEURIN SUPERFAMILY"/>
    <property type="match status" value="1"/>
</dbReference>
<evidence type="ECO:0000313" key="4">
    <source>
        <dbReference type="Proteomes" id="UP000183670"/>
    </source>
</evidence>
<dbReference type="InterPro" id="IPR004843">
    <property type="entry name" value="Calcineurin-like_PHP"/>
</dbReference>